<feature type="domain" description="Protein kinase" evidence="2">
    <location>
        <begin position="41"/>
        <end position="168"/>
    </location>
</feature>
<keyword evidence="4" id="KW-1185">Reference proteome</keyword>
<comment type="caution">
    <text evidence="3">The sequence shown here is derived from an EMBL/GenBank/DDBJ whole genome shotgun (WGS) entry which is preliminary data.</text>
</comment>
<evidence type="ECO:0000313" key="3">
    <source>
        <dbReference type="EMBL" id="PNH10504.1"/>
    </source>
</evidence>
<dbReference type="EMBL" id="PGGS01000054">
    <property type="protein sequence ID" value="PNH10504.1"/>
    <property type="molecule type" value="Genomic_DNA"/>
</dbReference>
<dbReference type="GO" id="GO:0004674">
    <property type="term" value="F:protein serine/threonine kinase activity"/>
    <property type="evidence" value="ECO:0007669"/>
    <property type="project" value="TreeGrafter"/>
</dbReference>
<dbReference type="GO" id="GO:0005524">
    <property type="term" value="F:ATP binding"/>
    <property type="evidence" value="ECO:0007669"/>
    <property type="project" value="UniProtKB-UniRule"/>
</dbReference>
<evidence type="ECO:0000256" key="1">
    <source>
        <dbReference type="PROSITE-ProRule" id="PRU10141"/>
    </source>
</evidence>
<keyword evidence="1" id="KW-0067">ATP-binding</keyword>
<dbReference type="SUPFAM" id="SSF56112">
    <property type="entry name" value="Protein kinase-like (PK-like)"/>
    <property type="match status" value="1"/>
</dbReference>
<dbReference type="InterPro" id="IPR000719">
    <property type="entry name" value="Prot_kinase_dom"/>
</dbReference>
<dbReference type="AlphaFoldDB" id="A0A2J8ADB2"/>
<name>A0A2J8ADB2_9CHLO</name>
<dbReference type="PANTHER" id="PTHR44329">
    <property type="entry name" value="SERINE/THREONINE-PROTEIN KINASE TNNI3K-RELATED"/>
    <property type="match status" value="1"/>
</dbReference>
<reference evidence="3 4" key="1">
    <citation type="journal article" date="2017" name="Mol. Biol. Evol.">
        <title>The 4-celled Tetrabaena socialis nuclear genome reveals the essential components for genetic control of cell number at the origin of multicellularity in the volvocine lineage.</title>
        <authorList>
            <person name="Featherston J."/>
            <person name="Arakaki Y."/>
            <person name="Hanschen E.R."/>
            <person name="Ferris P.J."/>
            <person name="Michod R.E."/>
            <person name="Olson B.J.S.C."/>
            <person name="Nozaki H."/>
            <person name="Durand P.M."/>
        </authorList>
    </citation>
    <scope>NUCLEOTIDE SEQUENCE [LARGE SCALE GENOMIC DNA]</scope>
    <source>
        <strain evidence="3 4">NIES-571</strain>
    </source>
</reference>
<feature type="binding site" evidence="1">
    <location>
        <position position="68"/>
    </location>
    <ligand>
        <name>ATP</name>
        <dbReference type="ChEBI" id="CHEBI:30616"/>
    </ligand>
</feature>
<dbReference type="Proteomes" id="UP000236333">
    <property type="component" value="Unassembled WGS sequence"/>
</dbReference>
<dbReference type="OrthoDB" id="8891264at2759"/>
<dbReference type="PANTHER" id="PTHR44329:SF214">
    <property type="entry name" value="PROTEIN KINASE DOMAIN-CONTAINING PROTEIN"/>
    <property type="match status" value="1"/>
</dbReference>
<dbReference type="Gene3D" id="3.30.200.20">
    <property type="entry name" value="Phosphorylase Kinase, domain 1"/>
    <property type="match status" value="2"/>
</dbReference>
<dbReference type="PROSITE" id="PS00107">
    <property type="entry name" value="PROTEIN_KINASE_ATP"/>
    <property type="match status" value="1"/>
</dbReference>
<sequence length="168" mass="18030">MPGVVGGAVAVYSIYSTTNVHKALRSSDWAAQRPAAEDIVKLLPKVLGKGAYGRVHEGVYRGQRVAVKQVLDLPEGMGLEHLQASFAQVGGLGGLRAGQGKPAPFDIQQQQEHSALADTHNASICELEVLGRCQHPNILHMLAVCLTPPRPCLVMEVSEPSLGRFFRS</sequence>
<evidence type="ECO:0000313" key="4">
    <source>
        <dbReference type="Proteomes" id="UP000236333"/>
    </source>
</evidence>
<dbReference type="InterPro" id="IPR011009">
    <property type="entry name" value="Kinase-like_dom_sf"/>
</dbReference>
<dbReference type="PROSITE" id="PS50011">
    <property type="entry name" value="PROTEIN_KINASE_DOM"/>
    <property type="match status" value="1"/>
</dbReference>
<dbReference type="InterPro" id="IPR017441">
    <property type="entry name" value="Protein_kinase_ATP_BS"/>
</dbReference>
<organism evidence="3 4">
    <name type="scientific">Tetrabaena socialis</name>
    <dbReference type="NCBI Taxonomy" id="47790"/>
    <lineage>
        <taxon>Eukaryota</taxon>
        <taxon>Viridiplantae</taxon>
        <taxon>Chlorophyta</taxon>
        <taxon>core chlorophytes</taxon>
        <taxon>Chlorophyceae</taxon>
        <taxon>CS clade</taxon>
        <taxon>Chlamydomonadales</taxon>
        <taxon>Tetrabaenaceae</taxon>
        <taxon>Tetrabaena</taxon>
    </lineage>
</organism>
<protein>
    <recommendedName>
        <fullName evidence="2">Protein kinase domain-containing protein</fullName>
    </recommendedName>
</protein>
<accession>A0A2J8ADB2</accession>
<keyword evidence="1" id="KW-0547">Nucleotide-binding</keyword>
<proteinExistence type="predicted"/>
<evidence type="ECO:0000259" key="2">
    <source>
        <dbReference type="PROSITE" id="PS50011"/>
    </source>
</evidence>
<gene>
    <name evidence="3" type="ORF">TSOC_002772</name>
</gene>
<dbReference type="InterPro" id="IPR051681">
    <property type="entry name" value="Ser/Thr_Kinases-Pseudokinases"/>
</dbReference>